<proteinExistence type="predicted"/>
<feature type="compositionally biased region" description="Basic and acidic residues" evidence="1">
    <location>
        <begin position="41"/>
        <end position="65"/>
    </location>
</feature>
<name>A0A1G4AUF4_9PEZI</name>
<organism evidence="2 3">
    <name type="scientific">Colletotrichum orchidophilum</name>
    <dbReference type="NCBI Taxonomy" id="1209926"/>
    <lineage>
        <taxon>Eukaryota</taxon>
        <taxon>Fungi</taxon>
        <taxon>Dikarya</taxon>
        <taxon>Ascomycota</taxon>
        <taxon>Pezizomycotina</taxon>
        <taxon>Sordariomycetes</taxon>
        <taxon>Hypocreomycetidae</taxon>
        <taxon>Glomerellales</taxon>
        <taxon>Glomerellaceae</taxon>
        <taxon>Colletotrichum</taxon>
    </lineage>
</organism>
<evidence type="ECO:0000313" key="3">
    <source>
        <dbReference type="Proteomes" id="UP000176998"/>
    </source>
</evidence>
<dbReference type="GeneID" id="34565007"/>
<feature type="region of interest" description="Disordered" evidence="1">
    <location>
        <begin position="41"/>
        <end position="90"/>
    </location>
</feature>
<reference evidence="2 3" key="1">
    <citation type="submission" date="2016-09" db="EMBL/GenBank/DDBJ databases">
        <authorList>
            <person name="Capua I."/>
            <person name="De Benedictis P."/>
            <person name="Joannis T."/>
            <person name="Lombin L.H."/>
            <person name="Cattoli G."/>
        </authorList>
    </citation>
    <scope>NUCLEOTIDE SEQUENCE [LARGE SCALE GENOMIC DNA]</scope>
    <source>
        <strain evidence="2 3">IMI 309357</strain>
    </source>
</reference>
<dbReference type="AlphaFoldDB" id="A0A1G4AUF4"/>
<comment type="caution">
    <text evidence="2">The sequence shown here is derived from an EMBL/GenBank/DDBJ whole genome shotgun (WGS) entry which is preliminary data.</text>
</comment>
<accession>A0A1G4AUF4</accession>
<keyword evidence="3" id="KW-1185">Reference proteome</keyword>
<dbReference type="EMBL" id="MJBS01000136">
    <property type="protein sequence ID" value="OHE92797.1"/>
    <property type="molecule type" value="Genomic_DNA"/>
</dbReference>
<sequence length="90" mass="9690">MAQLCRGVQPFAVQSARGRLPPLQQATASCCTLPVWAMDDAGRTEREAGPVRGRGNREKGTDKTPVDASLKTGRAGRTLSGGLRRGRRDR</sequence>
<feature type="compositionally biased region" description="Low complexity" evidence="1">
    <location>
        <begin position="72"/>
        <end position="82"/>
    </location>
</feature>
<gene>
    <name evidence="2" type="ORF">CORC01_11875</name>
</gene>
<dbReference type="PROSITE" id="PS51257">
    <property type="entry name" value="PROKAR_LIPOPROTEIN"/>
    <property type="match status" value="1"/>
</dbReference>
<protein>
    <submittedName>
        <fullName evidence="2">Uncharacterized protein</fullName>
    </submittedName>
</protein>
<dbReference type="Proteomes" id="UP000176998">
    <property type="component" value="Unassembled WGS sequence"/>
</dbReference>
<evidence type="ECO:0000313" key="2">
    <source>
        <dbReference type="EMBL" id="OHE92797.1"/>
    </source>
</evidence>
<dbReference type="RefSeq" id="XP_022469965.1">
    <property type="nucleotide sequence ID" value="XM_022623497.1"/>
</dbReference>
<evidence type="ECO:0000256" key="1">
    <source>
        <dbReference type="SAM" id="MobiDB-lite"/>
    </source>
</evidence>